<dbReference type="Gene3D" id="3.30.565.10">
    <property type="entry name" value="Histidine kinase-like ATPase, C-terminal domain"/>
    <property type="match status" value="1"/>
</dbReference>
<keyword evidence="5" id="KW-1185">Reference proteome</keyword>
<keyword evidence="1" id="KW-0812">Transmembrane</keyword>
<keyword evidence="4" id="KW-0808">Transferase</keyword>
<sequence>MNSNLPRSVGHPHVPDVVAYDPEELKEARGRAVRQLTIIFWSASYLLSTLALYLGGKPEWLAISGMRILSYLIGVSFCYLFHLILKSGRLETTRSRLIALAVFAPILAELFAWANWFAGAAVDPAADFTRINWADMVRSILFWSWFFLAWAGLYLALMYGFDVHEEQCRSAELRERAHVAQLRALHSQINPHFLFNSLNSVSALILDKRSDKADEMVIKLAQFLRLGLAADPTKMIPLDREVTLQRAYLEIEQLRFPDLEVEFRIDETVKEALVPSLILQPIVENAVKYGVAEAPPPAKIVLSARPSGNRLMLAVIDSGKGSAASSNGAGIGLANIRQRLALLYGDDESSMTVSRGPQGQFQVEVILPLEFP</sequence>
<organism evidence="4 5">
    <name type="scientific">Sphingomonas caseinilyticus</name>
    <dbReference type="NCBI Taxonomy" id="2908205"/>
    <lineage>
        <taxon>Bacteria</taxon>
        <taxon>Pseudomonadati</taxon>
        <taxon>Pseudomonadota</taxon>
        <taxon>Alphaproteobacteria</taxon>
        <taxon>Sphingomonadales</taxon>
        <taxon>Sphingomonadaceae</taxon>
        <taxon>Sphingomonas</taxon>
    </lineage>
</organism>
<feature type="transmembrane region" description="Helical" evidence="1">
    <location>
        <begin position="68"/>
        <end position="85"/>
    </location>
</feature>
<evidence type="ECO:0000313" key="5">
    <source>
        <dbReference type="Proteomes" id="UP001203410"/>
    </source>
</evidence>
<keyword evidence="4" id="KW-0418">Kinase</keyword>
<dbReference type="Proteomes" id="UP001203410">
    <property type="component" value="Unassembled WGS sequence"/>
</dbReference>
<dbReference type="EMBL" id="JAMGBA010000002">
    <property type="protein sequence ID" value="MCL6699155.1"/>
    <property type="molecule type" value="Genomic_DNA"/>
</dbReference>
<feature type="transmembrane region" description="Helical" evidence="1">
    <location>
        <begin position="97"/>
        <end position="120"/>
    </location>
</feature>
<dbReference type="InterPro" id="IPR036890">
    <property type="entry name" value="HATPase_C_sf"/>
</dbReference>
<evidence type="ECO:0000256" key="1">
    <source>
        <dbReference type="SAM" id="Phobius"/>
    </source>
</evidence>
<keyword evidence="1" id="KW-1133">Transmembrane helix</keyword>
<accession>A0ABT0RVU1</accession>
<evidence type="ECO:0000259" key="2">
    <source>
        <dbReference type="Pfam" id="PF02518"/>
    </source>
</evidence>
<dbReference type="RefSeq" id="WP_249904555.1">
    <property type="nucleotide sequence ID" value="NZ_JAMGBA010000002.1"/>
</dbReference>
<comment type="caution">
    <text evidence="4">The sequence shown here is derived from an EMBL/GenBank/DDBJ whole genome shotgun (WGS) entry which is preliminary data.</text>
</comment>
<dbReference type="Pfam" id="PF06580">
    <property type="entry name" value="His_kinase"/>
    <property type="match status" value="1"/>
</dbReference>
<dbReference type="InterPro" id="IPR050640">
    <property type="entry name" value="Bact_2-comp_sensor_kinase"/>
</dbReference>
<dbReference type="SUPFAM" id="SSF55874">
    <property type="entry name" value="ATPase domain of HSP90 chaperone/DNA topoisomerase II/histidine kinase"/>
    <property type="match status" value="1"/>
</dbReference>
<feature type="transmembrane region" description="Helical" evidence="1">
    <location>
        <begin position="140"/>
        <end position="161"/>
    </location>
</feature>
<dbReference type="PANTHER" id="PTHR34220">
    <property type="entry name" value="SENSOR HISTIDINE KINASE YPDA"/>
    <property type="match status" value="1"/>
</dbReference>
<reference evidence="4 5" key="1">
    <citation type="submission" date="2022-05" db="EMBL/GenBank/DDBJ databases">
        <authorList>
            <person name="Jo J.-H."/>
            <person name="Im W.-T."/>
        </authorList>
    </citation>
    <scope>NUCLEOTIDE SEQUENCE [LARGE SCALE GENOMIC DNA]</scope>
    <source>
        <strain evidence="4 5">NSE70-1</strain>
    </source>
</reference>
<name>A0ABT0RVU1_9SPHN</name>
<dbReference type="GO" id="GO:0016301">
    <property type="term" value="F:kinase activity"/>
    <property type="evidence" value="ECO:0007669"/>
    <property type="project" value="UniProtKB-KW"/>
</dbReference>
<dbReference type="InterPro" id="IPR010559">
    <property type="entry name" value="Sig_transdc_His_kin_internal"/>
</dbReference>
<gene>
    <name evidence="4" type="ORF">LZ496_10235</name>
</gene>
<protein>
    <submittedName>
        <fullName evidence="4">Histidine kinase</fullName>
    </submittedName>
</protein>
<evidence type="ECO:0000313" key="4">
    <source>
        <dbReference type="EMBL" id="MCL6699155.1"/>
    </source>
</evidence>
<dbReference type="Pfam" id="PF02518">
    <property type="entry name" value="HATPase_c"/>
    <property type="match status" value="1"/>
</dbReference>
<dbReference type="InterPro" id="IPR003594">
    <property type="entry name" value="HATPase_dom"/>
</dbReference>
<feature type="domain" description="Histidine kinase/HSP90-like ATPase" evidence="2">
    <location>
        <begin position="277"/>
        <end position="370"/>
    </location>
</feature>
<evidence type="ECO:0000259" key="3">
    <source>
        <dbReference type="Pfam" id="PF06580"/>
    </source>
</evidence>
<feature type="transmembrane region" description="Helical" evidence="1">
    <location>
        <begin position="36"/>
        <end position="56"/>
    </location>
</feature>
<keyword evidence="1" id="KW-0472">Membrane</keyword>
<proteinExistence type="predicted"/>
<feature type="domain" description="Signal transduction histidine kinase internal region" evidence="3">
    <location>
        <begin position="180"/>
        <end position="258"/>
    </location>
</feature>
<dbReference type="PANTHER" id="PTHR34220:SF7">
    <property type="entry name" value="SENSOR HISTIDINE KINASE YPDA"/>
    <property type="match status" value="1"/>
</dbReference>